<dbReference type="Gene3D" id="1.10.10.10">
    <property type="entry name" value="Winged helix-like DNA-binding domain superfamily/Winged helix DNA-binding domain"/>
    <property type="match status" value="1"/>
</dbReference>
<dbReference type="GO" id="GO:0005634">
    <property type="term" value="C:nucleus"/>
    <property type="evidence" value="ECO:0007669"/>
    <property type="project" value="UniProtKB-SubCell"/>
</dbReference>
<evidence type="ECO:0000313" key="10">
    <source>
        <dbReference type="Proteomes" id="UP001552299"/>
    </source>
</evidence>
<dbReference type="Proteomes" id="UP001552299">
    <property type="component" value="Unassembled WGS sequence"/>
</dbReference>
<dbReference type="InterPro" id="IPR034878">
    <property type="entry name" value="La-rel_plant_RRM"/>
</dbReference>
<dbReference type="InterPro" id="IPR036390">
    <property type="entry name" value="WH_DNA-bd_sf"/>
</dbReference>
<evidence type="ECO:0000256" key="6">
    <source>
        <dbReference type="SAM" id="MobiDB-lite"/>
    </source>
</evidence>
<dbReference type="PANTHER" id="PTHR22792">
    <property type="entry name" value="LUPUS LA PROTEIN-RELATED"/>
    <property type="match status" value="1"/>
</dbReference>
<feature type="region of interest" description="Disordered" evidence="6">
    <location>
        <begin position="344"/>
        <end position="492"/>
    </location>
</feature>
<dbReference type="InterPro" id="IPR045180">
    <property type="entry name" value="La_dom_prot"/>
</dbReference>
<evidence type="ECO:0000256" key="2">
    <source>
        <dbReference type="ARBA" id="ARBA00004123"/>
    </source>
</evidence>
<reference evidence="9 10" key="1">
    <citation type="journal article" date="2024" name="Plant Biotechnol. J.">
        <title>Dendrobium thyrsiflorum genome and its molecular insights into genes involved in important horticultural traits.</title>
        <authorList>
            <person name="Chen B."/>
            <person name="Wang J.Y."/>
            <person name="Zheng P.J."/>
            <person name="Li K.L."/>
            <person name="Liang Y.M."/>
            <person name="Chen X.F."/>
            <person name="Zhang C."/>
            <person name="Zhao X."/>
            <person name="He X."/>
            <person name="Zhang G.Q."/>
            <person name="Liu Z.J."/>
            <person name="Xu Q."/>
        </authorList>
    </citation>
    <scope>NUCLEOTIDE SEQUENCE [LARGE SCALE GENOMIC DNA]</scope>
    <source>
        <strain evidence="9">GZMU011</strain>
    </source>
</reference>
<dbReference type="Pfam" id="PF05383">
    <property type="entry name" value="La"/>
    <property type="match status" value="1"/>
</dbReference>
<evidence type="ECO:0000313" key="9">
    <source>
        <dbReference type="EMBL" id="KAL0905201.1"/>
    </source>
</evidence>
<dbReference type="GO" id="GO:0003723">
    <property type="term" value="F:RNA binding"/>
    <property type="evidence" value="ECO:0007669"/>
    <property type="project" value="UniProtKB-UniRule"/>
</dbReference>
<dbReference type="SUPFAM" id="SSF46785">
    <property type="entry name" value="Winged helix' DNA-binding domain"/>
    <property type="match status" value="1"/>
</dbReference>
<evidence type="ECO:0000256" key="3">
    <source>
        <dbReference type="ARBA" id="ARBA00022884"/>
    </source>
</evidence>
<dbReference type="InterPro" id="IPR036388">
    <property type="entry name" value="WH-like_DNA-bd_sf"/>
</dbReference>
<feature type="compositionally biased region" description="Basic residues" evidence="6">
    <location>
        <begin position="403"/>
        <end position="435"/>
    </location>
</feature>
<dbReference type="PRINTS" id="PR00302">
    <property type="entry name" value="LUPUSLA"/>
</dbReference>
<name>A0ABD0TZP2_DENTH</name>
<dbReference type="PROSITE" id="PS50102">
    <property type="entry name" value="RRM"/>
    <property type="match status" value="1"/>
</dbReference>
<feature type="domain" description="RRM" evidence="7">
    <location>
        <begin position="246"/>
        <end position="337"/>
    </location>
</feature>
<feature type="region of interest" description="Disordered" evidence="6">
    <location>
        <begin position="1"/>
        <end position="49"/>
    </location>
</feature>
<organism evidence="9 10">
    <name type="scientific">Dendrobium thyrsiflorum</name>
    <name type="common">Pinecone-like raceme dendrobium</name>
    <name type="synonym">Orchid</name>
    <dbReference type="NCBI Taxonomy" id="117978"/>
    <lineage>
        <taxon>Eukaryota</taxon>
        <taxon>Viridiplantae</taxon>
        <taxon>Streptophyta</taxon>
        <taxon>Embryophyta</taxon>
        <taxon>Tracheophyta</taxon>
        <taxon>Spermatophyta</taxon>
        <taxon>Magnoliopsida</taxon>
        <taxon>Liliopsida</taxon>
        <taxon>Asparagales</taxon>
        <taxon>Orchidaceae</taxon>
        <taxon>Epidendroideae</taxon>
        <taxon>Malaxideae</taxon>
        <taxon>Dendrobiinae</taxon>
        <taxon>Dendrobium</taxon>
    </lineage>
</organism>
<keyword evidence="4" id="KW-0539">Nucleus</keyword>
<keyword evidence="10" id="KW-1185">Reference proteome</keyword>
<dbReference type="AlphaFoldDB" id="A0ABD0TZP2"/>
<dbReference type="SUPFAM" id="SSF54928">
    <property type="entry name" value="RNA-binding domain, RBD"/>
    <property type="match status" value="1"/>
</dbReference>
<proteinExistence type="predicted"/>
<dbReference type="Gene3D" id="3.30.70.330">
    <property type="match status" value="1"/>
</dbReference>
<dbReference type="CDD" id="cd08033">
    <property type="entry name" value="LARP_6"/>
    <property type="match status" value="1"/>
</dbReference>
<sequence>MAQLDVTEKPLDITDEDLIPFSATSSSGDRSQTEIGSSGADLSISRSSSFSRLNASAPEFVPRAPSPAPVGGHPRVVKIHHHPPPPAVIHVFHPPPPPPPTVSPQFIPPGPPIGVYEYYGGAIGGGGFGDQESVQAPADSDSTLPAREGLSEDVVQKITKQVEYYFSDANLATTEHLMRFISKDPDGFVPISVVASFKKIKALVHNNFLLANALRTSSKLVISDDGKKVRRLQPFTEADVEELQSRIVVAENLPEDHSYQNLMKIFSAAGSVKTIRTCYPQTPNGTTAPTNRSSKLDMLFCNKLHAFVEYETVEDAERAVAEVNKERNWRSGLRLRLLNKCMAKHSSGRGRKAGNDGDGAGEEEEVYSNSTNQVDDPSQQPESAFETLGGGEEGANEREAGGRRGKARGKGRGRGRVQYHNINNHHRGGLGHGHGHAIGTPPANNPVHNEQSAAAAVKQPPVPRMPDGTRGFTMGRGKPSFVASSSSTVAAG</sequence>
<evidence type="ECO:0000256" key="4">
    <source>
        <dbReference type="ARBA" id="ARBA00023242"/>
    </source>
</evidence>
<feature type="compositionally biased region" description="Polar residues" evidence="6">
    <location>
        <begin position="367"/>
        <end position="382"/>
    </location>
</feature>
<evidence type="ECO:0008006" key="11">
    <source>
        <dbReference type="Google" id="ProtNLM"/>
    </source>
</evidence>
<feature type="compositionally biased region" description="Low complexity" evidence="6">
    <location>
        <begin position="480"/>
        <end position="492"/>
    </location>
</feature>
<dbReference type="InterPro" id="IPR002344">
    <property type="entry name" value="Lupus_La"/>
</dbReference>
<dbReference type="InterPro" id="IPR035979">
    <property type="entry name" value="RBD_domain_sf"/>
</dbReference>
<protein>
    <recommendedName>
        <fullName evidence="11">La-related protein 6B</fullName>
    </recommendedName>
</protein>
<comment type="caution">
    <text evidence="9">The sequence shown here is derived from an EMBL/GenBank/DDBJ whole genome shotgun (WGS) entry which is preliminary data.</text>
</comment>
<dbReference type="EMBL" id="JANQDX010000019">
    <property type="protein sequence ID" value="KAL0905201.1"/>
    <property type="molecule type" value="Genomic_DNA"/>
</dbReference>
<evidence type="ECO:0000256" key="1">
    <source>
        <dbReference type="ARBA" id="ARBA00002339"/>
    </source>
</evidence>
<evidence type="ECO:0000259" key="7">
    <source>
        <dbReference type="PROSITE" id="PS50102"/>
    </source>
</evidence>
<comment type="subcellular location">
    <subcellularLocation>
        <location evidence="2">Nucleus</location>
    </subcellularLocation>
</comment>
<evidence type="ECO:0000259" key="8">
    <source>
        <dbReference type="PROSITE" id="PS50961"/>
    </source>
</evidence>
<dbReference type="InterPro" id="IPR006630">
    <property type="entry name" value="La_HTH"/>
</dbReference>
<dbReference type="InterPro" id="IPR012677">
    <property type="entry name" value="Nucleotide-bd_a/b_plait_sf"/>
</dbReference>
<comment type="function">
    <text evidence="1">Transcriptional regulator.</text>
</comment>
<feature type="domain" description="HTH La-type RNA-binding" evidence="8">
    <location>
        <begin position="148"/>
        <end position="239"/>
    </location>
</feature>
<evidence type="ECO:0000256" key="5">
    <source>
        <dbReference type="PROSITE-ProRule" id="PRU00332"/>
    </source>
</evidence>
<dbReference type="CDD" id="cd12288">
    <property type="entry name" value="RRM_La_like_plant"/>
    <property type="match status" value="1"/>
</dbReference>
<dbReference type="FunFam" id="1.10.10.10:FF:000158">
    <property type="entry name" value="La ribonucleoprotein domain family member 7"/>
    <property type="match status" value="1"/>
</dbReference>
<dbReference type="PROSITE" id="PS50961">
    <property type="entry name" value="HTH_LA"/>
    <property type="match status" value="1"/>
</dbReference>
<keyword evidence="3 5" id="KW-0694">RNA-binding</keyword>
<feature type="compositionally biased region" description="Polar residues" evidence="6">
    <location>
        <begin position="22"/>
        <end position="36"/>
    </location>
</feature>
<dbReference type="SMART" id="SM00715">
    <property type="entry name" value="LA"/>
    <property type="match status" value="1"/>
</dbReference>
<gene>
    <name evidence="9" type="ORF">M5K25_027389</name>
</gene>
<dbReference type="InterPro" id="IPR000504">
    <property type="entry name" value="RRM_dom"/>
</dbReference>
<feature type="compositionally biased region" description="Basic and acidic residues" evidence="6">
    <location>
        <begin position="1"/>
        <end position="12"/>
    </location>
</feature>
<accession>A0ABD0TZP2</accession>
<dbReference type="PANTHER" id="PTHR22792:SF66">
    <property type="entry name" value="LA-RELATED PROTEIN 6B"/>
    <property type="match status" value="1"/>
</dbReference>